<dbReference type="Proteomes" id="UP000318704">
    <property type="component" value="Chromosome"/>
</dbReference>
<dbReference type="Pfam" id="PF07606">
    <property type="entry name" value="DUF1569"/>
    <property type="match status" value="1"/>
</dbReference>
<dbReference type="KEGG" id="gaw:V144x_50880"/>
<name>A0A517W2U9_9PLAN</name>
<evidence type="ECO:0000313" key="2">
    <source>
        <dbReference type="Proteomes" id="UP000318704"/>
    </source>
</evidence>
<proteinExistence type="predicted"/>
<organism evidence="1 2">
    <name type="scientific">Gimesia aquarii</name>
    <dbReference type="NCBI Taxonomy" id="2527964"/>
    <lineage>
        <taxon>Bacteria</taxon>
        <taxon>Pseudomonadati</taxon>
        <taxon>Planctomycetota</taxon>
        <taxon>Planctomycetia</taxon>
        <taxon>Planctomycetales</taxon>
        <taxon>Planctomycetaceae</taxon>
        <taxon>Gimesia</taxon>
    </lineage>
</organism>
<sequence length="155" mass="17825">MSTQTANRRTLSYGSLQEIVDDANRLTAAGASTTGGWTKGQIFDHLARTMDLSLDGFPFKAPWLFRMVGTYYYKSHIFKNGMSPGFKLKGPFKRALEPEPIDDQVGLEHLQKSVQRMQTEEQRYASPIFGEMTRDEWDRLHRRHAELHMSFIAEP</sequence>
<dbReference type="Gene3D" id="1.20.120.450">
    <property type="entry name" value="dinb family like domain"/>
    <property type="match status" value="1"/>
</dbReference>
<dbReference type="InterPro" id="IPR011463">
    <property type="entry name" value="DUF1569"/>
</dbReference>
<dbReference type="AlphaFoldDB" id="A0A517W2U9"/>
<dbReference type="InterPro" id="IPR034660">
    <property type="entry name" value="DinB/YfiT-like"/>
</dbReference>
<accession>A0A517W2U9</accession>
<reference evidence="1 2" key="1">
    <citation type="submission" date="2019-03" db="EMBL/GenBank/DDBJ databases">
        <title>Deep-cultivation of Planctomycetes and their phenomic and genomic characterization uncovers novel biology.</title>
        <authorList>
            <person name="Wiegand S."/>
            <person name="Jogler M."/>
            <person name="Boedeker C."/>
            <person name="Pinto D."/>
            <person name="Vollmers J."/>
            <person name="Rivas-Marin E."/>
            <person name="Kohn T."/>
            <person name="Peeters S.H."/>
            <person name="Heuer A."/>
            <person name="Rast P."/>
            <person name="Oberbeckmann S."/>
            <person name="Bunk B."/>
            <person name="Jeske O."/>
            <person name="Meyerdierks A."/>
            <person name="Storesund J.E."/>
            <person name="Kallscheuer N."/>
            <person name="Luecker S."/>
            <person name="Lage O.M."/>
            <person name="Pohl T."/>
            <person name="Merkel B.J."/>
            <person name="Hornburger P."/>
            <person name="Mueller R.-W."/>
            <person name="Bruemmer F."/>
            <person name="Labrenz M."/>
            <person name="Spormann A.M."/>
            <person name="Op den Camp H."/>
            <person name="Overmann J."/>
            <person name="Amann R."/>
            <person name="Jetten M.S.M."/>
            <person name="Mascher T."/>
            <person name="Medema M.H."/>
            <person name="Devos D.P."/>
            <person name="Kaster A.-K."/>
            <person name="Ovreas L."/>
            <person name="Rohde M."/>
            <person name="Galperin M.Y."/>
            <person name="Jogler C."/>
        </authorList>
    </citation>
    <scope>NUCLEOTIDE SEQUENCE [LARGE SCALE GENOMIC DNA]</scope>
    <source>
        <strain evidence="1 2">V144</strain>
    </source>
</reference>
<evidence type="ECO:0008006" key="3">
    <source>
        <dbReference type="Google" id="ProtNLM"/>
    </source>
</evidence>
<dbReference type="RefSeq" id="WP_144989221.1">
    <property type="nucleotide sequence ID" value="NZ_CP037920.1"/>
</dbReference>
<protein>
    <recommendedName>
        <fullName evidence="3">DUF1569 domain-containing protein</fullName>
    </recommendedName>
</protein>
<evidence type="ECO:0000313" key="1">
    <source>
        <dbReference type="EMBL" id="QDT99576.1"/>
    </source>
</evidence>
<dbReference type="EMBL" id="CP037920">
    <property type="protein sequence ID" value="QDT99576.1"/>
    <property type="molecule type" value="Genomic_DNA"/>
</dbReference>
<gene>
    <name evidence="1" type="ORF">V144x_50880</name>
</gene>